<dbReference type="Proteomes" id="UP000000305">
    <property type="component" value="Unassembled WGS sequence"/>
</dbReference>
<name>E9H584_DAPPU</name>
<dbReference type="EMBL" id="GL732593">
    <property type="protein sequence ID" value="EFX73083.1"/>
    <property type="molecule type" value="Genomic_DNA"/>
</dbReference>
<evidence type="ECO:0000313" key="3">
    <source>
        <dbReference type="Proteomes" id="UP000000305"/>
    </source>
</evidence>
<dbReference type="STRING" id="6669.E9H584"/>
<gene>
    <name evidence="2" type="ORF">DAPPUDRAFT_58269</name>
</gene>
<evidence type="ECO:0000259" key="1">
    <source>
        <dbReference type="Pfam" id="PF08393"/>
    </source>
</evidence>
<organism evidence="2 3">
    <name type="scientific">Daphnia pulex</name>
    <name type="common">Water flea</name>
    <dbReference type="NCBI Taxonomy" id="6669"/>
    <lineage>
        <taxon>Eukaryota</taxon>
        <taxon>Metazoa</taxon>
        <taxon>Ecdysozoa</taxon>
        <taxon>Arthropoda</taxon>
        <taxon>Crustacea</taxon>
        <taxon>Branchiopoda</taxon>
        <taxon>Diplostraca</taxon>
        <taxon>Cladocera</taxon>
        <taxon>Anomopoda</taxon>
        <taxon>Daphniidae</taxon>
        <taxon>Daphnia</taxon>
    </lineage>
</organism>
<dbReference type="Gene3D" id="1.20.140.100">
    <property type="entry name" value="Dynein heavy chain, N-terminal domain 2"/>
    <property type="match status" value="1"/>
</dbReference>
<dbReference type="InParanoid" id="E9H584"/>
<dbReference type="AlphaFoldDB" id="E9H584"/>
<dbReference type="HOGENOM" id="CLU_2446941_0_0_1"/>
<feature type="domain" description="Dynein heavy chain linker" evidence="1">
    <location>
        <begin position="4"/>
        <end position="81"/>
    </location>
</feature>
<proteinExistence type="predicted"/>
<protein>
    <recommendedName>
        <fullName evidence="1">Dynein heavy chain linker domain-containing protein</fullName>
    </recommendedName>
</protein>
<keyword evidence="3" id="KW-1185">Reference proteome</keyword>
<feature type="non-terminal residue" evidence="2">
    <location>
        <position position="1"/>
    </location>
</feature>
<dbReference type="InterPro" id="IPR013602">
    <property type="entry name" value="Dynein_heavy_linker"/>
</dbReference>
<dbReference type="OrthoDB" id="6748594at2759"/>
<dbReference type="Pfam" id="PF08393">
    <property type="entry name" value="DHC_N2"/>
    <property type="match status" value="1"/>
</dbReference>
<dbReference type="KEGG" id="dpx:DAPPUDRAFT_58269"/>
<sequence>VGEYLSLIKSLKDLSYYQAYSDWIILWETKMKNLDFYLRRWSQIQIKWLYLEPVFNQRFLLKDAGLFRHLHAGFRFIISKTIAFFFTESR</sequence>
<evidence type="ECO:0000313" key="2">
    <source>
        <dbReference type="EMBL" id="EFX73083.1"/>
    </source>
</evidence>
<reference evidence="2 3" key="1">
    <citation type="journal article" date="2011" name="Science">
        <title>The ecoresponsive genome of Daphnia pulex.</title>
        <authorList>
            <person name="Colbourne J.K."/>
            <person name="Pfrender M.E."/>
            <person name="Gilbert D."/>
            <person name="Thomas W.K."/>
            <person name="Tucker A."/>
            <person name="Oakley T.H."/>
            <person name="Tokishita S."/>
            <person name="Aerts A."/>
            <person name="Arnold G.J."/>
            <person name="Basu M.K."/>
            <person name="Bauer D.J."/>
            <person name="Caceres C.E."/>
            <person name="Carmel L."/>
            <person name="Casola C."/>
            <person name="Choi J.H."/>
            <person name="Detter J.C."/>
            <person name="Dong Q."/>
            <person name="Dusheyko S."/>
            <person name="Eads B.D."/>
            <person name="Frohlich T."/>
            <person name="Geiler-Samerotte K.A."/>
            <person name="Gerlach D."/>
            <person name="Hatcher P."/>
            <person name="Jogdeo S."/>
            <person name="Krijgsveld J."/>
            <person name="Kriventseva E.V."/>
            <person name="Kultz D."/>
            <person name="Laforsch C."/>
            <person name="Lindquist E."/>
            <person name="Lopez J."/>
            <person name="Manak J.R."/>
            <person name="Muller J."/>
            <person name="Pangilinan J."/>
            <person name="Patwardhan R.P."/>
            <person name="Pitluck S."/>
            <person name="Pritham E.J."/>
            <person name="Rechtsteiner A."/>
            <person name="Rho M."/>
            <person name="Rogozin I.B."/>
            <person name="Sakarya O."/>
            <person name="Salamov A."/>
            <person name="Schaack S."/>
            <person name="Shapiro H."/>
            <person name="Shiga Y."/>
            <person name="Skalitzky C."/>
            <person name="Smith Z."/>
            <person name="Souvorov A."/>
            <person name="Sung W."/>
            <person name="Tang Z."/>
            <person name="Tsuchiya D."/>
            <person name="Tu H."/>
            <person name="Vos H."/>
            <person name="Wang M."/>
            <person name="Wolf Y.I."/>
            <person name="Yamagata H."/>
            <person name="Yamada T."/>
            <person name="Ye Y."/>
            <person name="Shaw J.R."/>
            <person name="Andrews J."/>
            <person name="Crease T.J."/>
            <person name="Tang H."/>
            <person name="Lucas S.M."/>
            <person name="Robertson H.M."/>
            <person name="Bork P."/>
            <person name="Koonin E.V."/>
            <person name="Zdobnov E.M."/>
            <person name="Grigoriev I.V."/>
            <person name="Lynch M."/>
            <person name="Boore J.L."/>
        </authorList>
    </citation>
    <scope>NUCLEOTIDE SEQUENCE [LARGE SCALE GENOMIC DNA]</scope>
</reference>
<dbReference type="InterPro" id="IPR042222">
    <property type="entry name" value="Dynein_2_N"/>
</dbReference>
<dbReference type="eggNOG" id="KOG3595">
    <property type="taxonomic scope" value="Eukaryota"/>
</dbReference>
<accession>E9H584</accession>